<gene>
    <name evidence="6" type="ORF">RIF29_36009</name>
</gene>
<evidence type="ECO:0000256" key="2">
    <source>
        <dbReference type="ARBA" id="ARBA00022676"/>
    </source>
</evidence>
<dbReference type="FunFam" id="3.40.50.2000:FF:000056">
    <property type="entry name" value="Glycosyltransferase"/>
    <property type="match status" value="1"/>
</dbReference>
<dbReference type="InterPro" id="IPR002213">
    <property type="entry name" value="UDP_glucos_trans"/>
</dbReference>
<dbReference type="PROSITE" id="PS00375">
    <property type="entry name" value="UDPGT"/>
    <property type="match status" value="1"/>
</dbReference>
<evidence type="ECO:0000256" key="1">
    <source>
        <dbReference type="ARBA" id="ARBA00009995"/>
    </source>
</evidence>
<protein>
    <recommendedName>
        <fullName evidence="5">Glycosyltransferase</fullName>
        <ecNumber evidence="5">2.4.1.-</ecNumber>
    </recommendedName>
</protein>
<organism evidence="6 7">
    <name type="scientific">Crotalaria pallida</name>
    <name type="common">Smooth rattlebox</name>
    <name type="synonym">Crotalaria striata</name>
    <dbReference type="NCBI Taxonomy" id="3830"/>
    <lineage>
        <taxon>Eukaryota</taxon>
        <taxon>Viridiplantae</taxon>
        <taxon>Streptophyta</taxon>
        <taxon>Embryophyta</taxon>
        <taxon>Tracheophyta</taxon>
        <taxon>Spermatophyta</taxon>
        <taxon>Magnoliopsida</taxon>
        <taxon>eudicotyledons</taxon>
        <taxon>Gunneridae</taxon>
        <taxon>Pentapetalae</taxon>
        <taxon>rosids</taxon>
        <taxon>fabids</taxon>
        <taxon>Fabales</taxon>
        <taxon>Fabaceae</taxon>
        <taxon>Papilionoideae</taxon>
        <taxon>50 kb inversion clade</taxon>
        <taxon>genistoids sensu lato</taxon>
        <taxon>core genistoids</taxon>
        <taxon>Crotalarieae</taxon>
        <taxon>Crotalaria</taxon>
    </lineage>
</organism>
<name>A0AAN9EBS2_CROPI</name>
<dbReference type="EC" id="2.4.1.-" evidence="5"/>
<keyword evidence="2 4" id="KW-0328">Glycosyltransferase</keyword>
<dbReference type="CDD" id="cd03784">
    <property type="entry name" value="GT1_Gtf-like"/>
    <property type="match status" value="1"/>
</dbReference>
<dbReference type="SUPFAM" id="SSF53756">
    <property type="entry name" value="UDP-Glycosyltransferase/glycogen phosphorylase"/>
    <property type="match status" value="1"/>
</dbReference>
<dbReference type="PANTHER" id="PTHR48048:SF76">
    <property type="entry name" value="UDP-GLYCOSYLTRANSFERASE 708D1-LIKE"/>
    <property type="match status" value="1"/>
</dbReference>
<keyword evidence="3 4" id="KW-0808">Transferase</keyword>
<keyword evidence="7" id="KW-1185">Reference proteome</keyword>
<dbReference type="InterPro" id="IPR050481">
    <property type="entry name" value="UDP-glycosyltransf_plant"/>
</dbReference>
<evidence type="ECO:0000313" key="6">
    <source>
        <dbReference type="EMBL" id="KAK7252212.1"/>
    </source>
</evidence>
<accession>A0AAN9EBS2</accession>
<dbReference type="Gene3D" id="3.40.50.2000">
    <property type="entry name" value="Glycogen Phosphorylase B"/>
    <property type="match status" value="2"/>
</dbReference>
<comment type="caution">
    <text evidence="6">The sequence shown here is derived from an EMBL/GenBank/DDBJ whole genome shotgun (WGS) entry which is preliminary data.</text>
</comment>
<dbReference type="Proteomes" id="UP001372338">
    <property type="component" value="Unassembled WGS sequence"/>
</dbReference>
<dbReference type="PANTHER" id="PTHR48048">
    <property type="entry name" value="GLYCOSYLTRANSFERASE"/>
    <property type="match status" value="1"/>
</dbReference>
<evidence type="ECO:0000256" key="5">
    <source>
        <dbReference type="RuleBase" id="RU362057"/>
    </source>
</evidence>
<dbReference type="AlphaFoldDB" id="A0AAN9EBS2"/>
<comment type="similarity">
    <text evidence="1 4">Belongs to the UDP-glycosyltransferase family.</text>
</comment>
<evidence type="ECO:0000256" key="3">
    <source>
        <dbReference type="ARBA" id="ARBA00022679"/>
    </source>
</evidence>
<evidence type="ECO:0000256" key="4">
    <source>
        <dbReference type="RuleBase" id="RU003718"/>
    </source>
</evidence>
<dbReference type="GO" id="GO:0035251">
    <property type="term" value="F:UDP-glucosyltransferase activity"/>
    <property type="evidence" value="ECO:0007669"/>
    <property type="project" value="InterPro"/>
</dbReference>
<dbReference type="InterPro" id="IPR035595">
    <property type="entry name" value="UDP_glycos_trans_CS"/>
</dbReference>
<reference evidence="6 7" key="1">
    <citation type="submission" date="2024-01" db="EMBL/GenBank/DDBJ databases">
        <title>The genomes of 5 underutilized Papilionoideae crops provide insights into root nodulation and disease resistanc.</title>
        <authorList>
            <person name="Yuan L."/>
        </authorList>
    </citation>
    <scope>NUCLEOTIDE SEQUENCE [LARGE SCALE GENOMIC DNA]</scope>
    <source>
        <strain evidence="6">ZHUSHIDOU_FW_LH</strain>
        <tissue evidence="6">Leaf</tissue>
    </source>
</reference>
<dbReference type="Pfam" id="PF00201">
    <property type="entry name" value="UDPGT"/>
    <property type="match status" value="1"/>
</dbReference>
<dbReference type="EMBL" id="JAYWIO010000007">
    <property type="protein sequence ID" value="KAK7252212.1"/>
    <property type="molecule type" value="Genomic_DNA"/>
</dbReference>
<proteinExistence type="inferred from homology"/>
<sequence>MSDAVIHVALLPSIGMGHLIPFLRLATFLLHHQNNIKLTLITPHPTYILHESQLLSRFHSSFPQVTLLRFDAPQPPFPFSLSSNSHIAIPYFQRIEALRSSVVQALPPLLSSLSPPLTFFVSDFFMISSILPITQSLSIPNYVLFTSSTTFFTFFSHYSVFSSSLPYSLEAIEIPGVPPLPTSSISPFLLAPNSIFKKIFMEDSPKVTKVDGFFINTFEALEHQQLEAVKGGKVLSEMPPVFAFGPFVPCEFEKEGEQWKKPFKWLDDQPSGSVVFANFGSSSVFGWEQIKELARGLVKSGCRFLLVVKDRKYYKEEDKKEESSLEEVLGDELVDSVRKKGLVMKEWVYQSGILSHEAVGGFFSHCGWNSIMEAAWNGVPIFGWPQQGDQRMNAEVVEKSGWGTWNKNWGWIGERLVKGDEIGDAISVFMNDESFKIKAIQIKDEARKARSAGGDCEVALQKFIQKWKKNVENI</sequence>
<evidence type="ECO:0000313" key="7">
    <source>
        <dbReference type="Proteomes" id="UP001372338"/>
    </source>
</evidence>